<proteinExistence type="predicted"/>
<comment type="caution">
    <text evidence="1">The sequence shown here is derived from an EMBL/GenBank/DDBJ whole genome shotgun (WGS) entry which is preliminary data.</text>
</comment>
<accession>A0ACB9G9A5</accession>
<sequence>MFKCFCVYTLGISQDKNLTVPFPLPSSHRLPFIPYFSMVLALQIRISEDFKSLITYLVLNRDEIRNIIMVMGHTKGYLWSHKIAHGLLLLQSPTHEMNHLVHLRHAQYPTHNPREPTTTAIPRRPLCIQSPYRLRSGHNHYHSRSHTVLCHIHHKQALMDHVSDPSNYQTCDMEVRAT</sequence>
<gene>
    <name evidence="1" type="ORF">L2E82_09037</name>
</gene>
<keyword evidence="2" id="KW-1185">Reference proteome</keyword>
<name>A0ACB9G9A5_CICIN</name>
<reference evidence="1 2" key="2">
    <citation type="journal article" date="2022" name="Mol. Ecol. Resour.">
        <title>The genomes of chicory, endive, great burdock and yacon provide insights into Asteraceae paleo-polyploidization history and plant inulin production.</title>
        <authorList>
            <person name="Fan W."/>
            <person name="Wang S."/>
            <person name="Wang H."/>
            <person name="Wang A."/>
            <person name="Jiang F."/>
            <person name="Liu H."/>
            <person name="Zhao H."/>
            <person name="Xu D."/>
            <person name="Zhang Y."/>
        </authorList>
    </citation>
    <scope>NUCLEOTIDE SEQUENCE [LARGE SCALE GENOMIC DNA]</scope>
    <source>
        <strain evidence="2">cv. Punajuju</strain>
        <tissue evidence="1">Leaves</tissue>
    </source>
</reference>
<reference evidence="2" key="1">
    <citation type="journal article" date="2022" name="Mol. Ecol. Resour.">
        <title>The genomes of chicory, endive, great burdock and yacon provide insights into Asteraceae palaeo-polyploidization history and plant inulin production.</title>
        <authorList>
            <person name="Fan W."/>
            <person name="Wang S."/>
            <person name="Wang H."/>
            <person name="Wang A."/>
            <person name="Jiang F."/>
            <person name="Liu H."/>
            <person name="Zhao H."/>
            <person name="Xu D."/>
            <person name="Zhang Y."/>
        </authorList>
    </citation>
    <scope>NUCLEOTIDE SEQUENCE [LARGE SCALE GENOMIC DNA]</scope>
    <source>
        <strain evidence="2">cv. Punajuju</strain>
    </source>
</reference>
<organism evidence="1 2">
    <name type="scientific">Cichorium intybus</name>
    <name type="common">Chicory</name>
    <dbReference type="NCBI Taxonomy" id="13427"/>
    <lineage>
        <taxon>Eukaryota</taxon>
        <taxon>Viridiplantae</taxon>
        <taxon>Streptophyta</taxon>
        <taxon>Embryophyta</taxon>
        <taxon>Tracheophyta</taxon>
        <taxon>Spermatophyta</taxon>
        <taxon>Magnoliopsida</taxon>
        <taxon>eudicotyledons</taxon>
        <taxon>Gunneridae</taxon>
        <taxon>Pentapetalae</taxon>
        <taxon>asterids</taxon>
        <taxon>campanulids</taxon>
        <taxon>Asterales</taxon>
        <taxon>Asteraceae</taxon>
        <taxon>Cichorioideae</taxon>
        <taxon>Cichorieae</taxon>
        <taxon>Cichoriinae</taxon>
        <taxon>Cichorium</taxon>
    </lineage>
</organism>
<evidence type="ECO:0000313" key="2">
    <source>
        <dbReference type="Proteomes" id="UP001055811"/>
    </source>
</evidence>
<protein>
    <submittedName>
        <fullName evidence="1">Uncharacterized protein</fullName>
    </submittedName>
</protein>
<dbReference type="EMBL" id="CM042010">
    <property type="protein sequence ID" value="KAI3779337.1"/>
    <property type="molecule type" value="Genomic_DNA"/>
</dbReference>
<evidence type="ECO:0000313" key="1">
    <source>
        <dbReference type="EMBL" id="KAI3779337.1"/>
    </source>
</evidence>
<dbReference type="Proteomes" id="UP001055811">
    <property type="component" value="Linkage Group LG02"/>
</dbReference>